<name>A0A0E3FAH0_9CAUD</name>
<dbReference type="Pfam" id="PF04965">
    <property type="entry name" value="GPW_gp25"/>
    <property type="match status" value="1"/>
</dbReference>
<evidence type="ECO:0000313" key="4">
    <source>
        <dbReference type="EMBL" id="AIX38076.1"/>
    </source>
</evidence>
<proteinExistence type="predicted"/>
<dbReference type="Proteomes" id="UP000185280">
    <property type="component" value="Segment"/>
</dbReference>
<dbReference type="OrthoDB" id="13602at10239"/>
<evidence type="ECO:0000313" key="5">
    <source>
        <dbReference type="Proteomes" id="UP000185278"/>
    </source>
</evidence>
<sequence length="138" mass="15675">MALKKITSNDFKKSRNFKDISLSFLKNPFTKDISPVTNAEAIKQSVKNIVLTAPGEKLFQPRFGSKVYTLLFEPLDPFIIDTIQSEILNTINNHEKRVTVTSLKCIPDYDNNSLDVSLEYQIIGIPITESVQFVLQRP</sequence>
<dbReference type="InterPro" id="IPR007048">
    <property type="entry name" value="IraD/Gp25-like"/>
</dbReference>
<dbReference type="Proteomes" id="UP000185279">
    <property type="component" value="Segment"/>
</dbReference>
<dbReference type="Proteomes" id="UP000185278">
    <property type="component" value="Segment"/>
</dbReference>
<protein>
    <submittedName>
        <fullName evidence="3">Base plate wedge subunit</fullName>
    </submittedName>
</protein>
<gene>
    <name evidence="2" type="ORF">Syn7803C43_76</name>
    <name evidence="3" type="ORF">Syn7803C98_76</name>
    <name evidence="4" type="ORF">Syn7803US88_75</name>
</gene>
<reference evidence="5 6" key="1">
    <citation type="submission" date="2013-12" db="EMBL/GenBank/DDBJ databases">
        <title>Ecological redundancy of diverse viral populations within a natural community.</title>
        <authorList>
            <person name="Gregory A.C."/>
            <person name="LaButti K."/>
            <person name="Copeland A."/>
            <person name="Woyke T."/>
            <person name="Sullivan M.B."/>
        </authorList>
    </citation>
    <scope>NUCLEOTIDE SEQUENCE [LARGE SCALE GENOMIC DNA]</scope>
    <source>
        <strain evidence="2">Syn7803C43</strain>
        <strain evidence="3">Syn7803C98</strain>
        <strain evidence="4">Syn7803US88</strain>
    </source>
</reference>
<dbReference type="SUPFAM" id="SSF160719">
    <property type="entry name" value="gpW/gp25-like"/>
    <property type="match status" value="1"/>
</dbReference>
<dbReference type="RefSeq" id="YP_007001804.1">
    <property type="nucleotide sequence ID" value="NC_019444.1"/>
</dbReference>
<dbReference type="EMBL" id="KJ019128">
    <property type="protein sequence ID" value="AIX38076.1"/>
    <property type="molecule type" value="Genomic_DNA"/>
</dbReference>
<dbReference type="Gene3D" id="3.10.450.40">
    <property type="match status" value="1"/>
</dbReference>
<feature type="domain" description="IraD/Gp25-like" evidence="1">
    <location>
        <begin position="39"/>
        <end position="123"/>
    </location>
</feature>
<dbReference type="EMBL" id="KJ019027">
    <property type="protein sequence ID" value="AIX14471.1"/>
    <property type="molecule type" value="Genomic_DNA"/>
</dbReference>
<evidence type="ECO:0000313" key="6">
    <source>
        <dbReference type="Proteomes" id="UP000185279"/>
    </source>
</evidence>
<organism evidence="3 5">
    <name type="scientific">Synechococcus phage ACG-2014c</name>
    <dbReference type="NCBI Taxonomy" id="1079998"/>
    <lineage>
        <taxon>Viruses</taxon>
        <taxon>Duplodnaviria</taxon>
        <taxon>Heunggongvirae</taxon>
        <taxon>Uroviricota</taxon>
        <taxon>Caudoviricetes</taxon>
        <taxon>Pantevenvirales</taxon>
        <taxon>Kyanoviridae</taxon>
        <taxon>Namakavirus</taxon>
        <taxon>Namakavirus smbcm6</taxon>
    </lineage>
</organism>
<dbReference type="EMBL" id="KJ019064">
    <property type="protein sequence ID" value="AIX22844.1"/>
    <property type="molecule type" value="Genomic_DNA"/>
</dbReference>
<evidence type="ECO:0000259" key="1">
    <source>
        <dbReference type="Pfam" id="PF04965"/>
    </source>
</evidence>
<accession>A0A0E3FAH0</accession>
<evidence type="ECO:0000313" key="2">
    <source>
        <dbReference type="EMBL" id="AIX14471.1"/>
    </source>
</evidence>
<evidence type="ECO:0000313" key="3">
    <source>
        <dbReference type="EMBL" id="AIX22844.1"/>
    </source>
</evidence>